<reference evidence="1" key="1">
    <citation type="submission" date="2022-10" db="EMBL/GenBank/DDBJ databases">
        <title>Complete Genome of Trichothecium roseum strain YXFP-22015, a Plant Pathogen Isolated from Citrus.</title>
        <authorList>
            <person name="Wang Y."/>
            <person name="Zhu L."/>
        </authorList>
    </citation>
    <scope>NUCLEOTIDE SEQUENCE</scope>
    <source>
        <strain evidence="1">YXFP-22015</strain>
    </source>
</reference>
<dbReference type="EMBL" id="CM047947">
    <property type="protein sequence ID" value="KAI9896815.1"/>
    <property type="molecule type" value="Genomic_DNA"/>
</dbReference>
<evidence type="ECO:0000313" key="2">
    <source>
        <dbReference type="Proteomes" id="UP001163324"/>
    </source>
</evidence>
<organism evidence="1 2">
    <name type="scientific">Trichothecium roseum</name>
    <dbReference type="NCBI Taxonomy" id="47278"/>
    <lineage>
        <taxon>Eukaryota</taxon>
        <taxon>Fungi</taxon>
        <taxon>Dikarya</taxon>
        <taxon>Ascomycota</taxon>
        <taxon>Pezizomycotina</taxon>
        <taxon>Sordariomycetes</taxon>
        <taxon>Hypocreomycetidae</taxon>
        <taxon>Hypocreales</taxon>
        <taxon>Hypocreales incertae sedis</taxon>
        <taxon>Trichothecium</taxon>
    </lineage>
</organism>
<name>A0ACC0URX1_9HYPO</name>
<sequence>MSSDKRSIRVYAKWRPLADYEGVLGGIVHETKAGSGSLSVVTINDHASGSRKRWSSSPVFTASLREWDDNAKVYEAAVAPSVSRVMGGGSCSFFAYGHSGSGKTHTMIGHDGELGLCLRAAHQLFTLLDDLNKKEVEGMLGIGLSVLEIRQKSVFDLLNGRAEYFVREDPNGRTHVQGEAETLPEDNVGTNPIVKRPFWDFESLRREVVTATRHRAAGSSSVHDQSSRTHAVLALEIINRNSLNARQATIDQQSEDVNVARGLSSTSTSFLGGRMVFVDLAGAEYHEVTPGSRLPTQRRTPQERQEGRQINADLVALKEVTTAWSEKRPRVPFGSSALTMVLREHFESAKGGDSCIIATLSSAKEQYSATLDSLQYASLVGAEGAQEER</sequence>
<keyword evidence="2" id="KW-1185">Reference proteome</keyword>
<dbReference type="Proteomes" id="UP001163324">
    <property type="component" value="Chromosome 8"/>
</dbReference>
<proteinExistence type="predicted"/>
<comment type="caution">
    <text evidence="1">The sequence shown here is derived from an EMBL/GenBank/DDBJ whole genome shotgun (WGS) entry which is preliminary data.</text>
</comment>
<gene>
    <name evidence="1" type="ORF">N3K66_007837</name>
</gene>
<evidence type="ECO:0000313" key="1">
    <source>
        <dbReference type="EMBL" id="KAI9896815.1"/>
    </source>
</evidence>
<accession>A0ACC0URX1</accession>
<protein>
    <submittedName>
        <fullName evidence="1">Uncharacterized protein</fullName>
    </submittedName>
</protein>